<comment type="caution">
    <text evidence="3">The sequence shown here is derived from an EMBL/GenBank/DDBJ whole genome shotgun (WGS) entry which is preliminary data.</text>
</comment>
<dbReference type="Pfam" id="PF02120">
    <property type="entry name" value="Flg_hook"/>
    <property type="match status" value="1"/>
</dbReference>
<dbReference type="EMBL" id="MLQQ01000042">
    <property type="protein sequence ID" value="OIJ09905.1"/>
    <property type="molecule type" value="Genomic_DNA"/>
</dbReference>
<feature type="compositionally biased region" description="Polar residues" evidence="1">
    <location>
        <begin position="411"/>
        <end position="421"/>
    </location>
</feature>
<feature type="compositionally biased region" description="Low complexity" evidence="1">
    <location>
        <begin position="370"/>
        <end position="380"/>
    </location>
</feature>
<gene>
    <name evidence="3" type="ORF">BKP35_15595</name>
</gene>
<feature type="domain" description="Flagellar hook-length control protein-like C-terminal" evidence="2">
    <location>
        <begin position="294"/>
        <end position="373"/>
    </location>
</feature>
<dbReference type="InterPro" id="IPR038610">
    <property type="entry name" value="FliK-like_C_sf"/>
</dbReference>
<feature type="region of interest" description="Disordered" evidence="1">
    <location>
        <begin position="370"/>
        <end position="421"/>
    </location>
</feature>
<evidence type="ECO:0000313" key="3">
    <source>
        <dbReference type="EMBL" id="OIJ09905.1"/>
    </source>
</evidence>
<keyword evidence="4" id="KW-1185">Reference proteome</keyword>
<name>A0A1S2LEG0_9BACI</name>
<dbReference type="CDD" id="cd17470">
    <property type="entry name" value="T3SS_Flik_C"/>
    <property type="match status" value="1"/>
</dbReference>
<reference evidence="3 4" key="1">
    <citation type="submission" date="2016-10" db="EMBL/GenBank/DDBJ databases">
        <title>Draft genome sequences of four alkaliphilic bacteria belonging to the Anaerobacillus genus.</title>
        <authorList>
            <person name="Bassil N.M."/>
            <person name="Lloyd J.R."/>
        </authorList>
    </citation>
    <scope>NUCLEOTIDE SEQUENCE [LARGE SCALE GENOMIC DNA]</scope>
    <source>
        <strain evidence="3 4">DSM 15340</strain>
    </source>
</reference>
<sequence length="421" mass="47812">MNAISLMQMTTKQTTQNKLEPLSDSVDQKGSFLQMLNSSLTDKGLEVTPINMVDVENEELTSLHKLIINLLEELPFNEELMDEEALSIPFIDNFMKELPLELQTHIEQLFESNEKLMDIVGKGEGYLQNPVELLAVFLHLAQVDITEVEQQISEVSSKLQHHVSNLLPLMFSTQQHTDKAHLKDIKVRNTLKQSAEQMTSNLQLLSVEDKIKLAKAINKYQNKNDRSQLVLAAFSRNSVELLNVVNQGLNLTNSQQPISQLQQFVLHVGENRADQQTTEHFMRQFQNILGRSSLAQFPNGANQLTIKLFPEHLGRLDVKLTQQNNGVIVAQLITSTQAAKNAIDSQLHQLRQAFIAQNIQVDKIEINTQQQQQSLNQSDKQNQEEKSNSQQHGEQKQKQGMADDEEDSFQDFLNESINVEV</sequence>
<proteinExistence type="predicted"/>
<dbReference type="OrthoDB" id="2112988at2"/>
<dbReference type="Proteomes" id="UP000180098">
    <property type="component" value="Unassembled WGS sequence"/>
</dbReference>
<dbReference type="InterPro" id="IPR021136">
    <property type="entry name" value="Flagellar_hook_control-like_C"/>
</dbReference>
<dbReference type="RefSeq" id="WP_071314292.1">
    <property type="nucleotide sequence ID" value="NZ_MLQQ01000042.1"/>
</dbReference>
<evidence type="ECO:0000256" key="1">
    <source>
        <dbReference type="SAM" id="MobiDB-lite"/>
    </source>
</evidence>
<feature type="compositionally biased region" description="Basic and acidic residues" evidence="1">
    <location>
        <begin position="381"/>
        <end position="397"/>
    </location>
</feature>
<protein>
    <recommendedName>
        <fullName evidence="2">Flagellar hook-length control protein-like C-terminal domain-containing protein</fullName>
    </recommendedName>
</protein>
<evidence type="ECO:0000259" key="2">
    <source>
        <dbReference type="Pfam" id="PF02120"/>
    </source>
</evidence>
<dbReference type="Gene3D" id="3.30.750.140">
    <property type="match status" value="1"/>
</dbReference>
<evidence type="ECO:0000313" key="4">
    <source>
        <dbReference type="Proteomes" id="UP000180098"/>
    </source>
</evidence>
<accession>A0A1S2LEG0</accession>
<dbReference type="AlphaFoldDB" id="A0A1S2LEG0"/>
<organism evidence="3 4">
    <name type="scientific">Anaerobacillus arseniciselenatis</name>
    <dbReference type="NCBI Taxonomy" id="85682"/>
    <lineage>
        <taxon>Bacteria</taxon>
        <taxon>Bacillati</taxon>
        <taxon>Bacillota</taxon>
        <taxon>Bacilli</taxon>
        <taxon>Bacillales</taxon>
        <taxon>Bacillaceae</taxon>
        <taxon>Anaerobacillus</taxon>
    </lineage>
</organism>